<sequence>MPHLRVRGLESDAVARLSRDLPARLAAITATDVSSYTLEWIPSQFFQQGEACQPLVIVEVLWFQRNESTQDEMEACIREHLMAETHLSVAVIFIGLDKRGYYRDGRHF</sequence>
<keyword evidence="2" id="KW-1185">Reference proteome</keyword>
<name>A0ABX7G888_9GAMM</name>
<dbReference type="EMBL" id="CP069213">
    <property type="protein sequence ID" value="QRH03438.1"/>
    <property type="molecule type" value="Genomic_DNA"/>
</dbReference>
<dbReference type="Proteomes" id="UP000596252">
    <property type="component" value="Chromosome"/>
</dbReference>
<protein>
    <submittedName>
        <fullName evidence="1">DUF1904 domain-containing protein</fullName>
    </submittedName>
</protein>
<evidence type="ECO:0000313" key="1">
    <source>
        <dbReference type="EMBL" id="QRH03438.1"/>
    </source>
</evidence>
<proteinExistence type="predicted"/>
<dbReference type="Gene3D" id="3.30.429.10">
    <property type="entry name" value="Macrophage Migration Inhibitory Factor"/>
    <property type="match status" value="1"/>
</dbReference>
<gene>
    <name evidence="1" type="ORF">JQC75_08705</name>
</gene>
<dbReference type="SUPFAM" id="SSF55331">
    <property type="entry name" value="Tautomerase/MIF"/>
    <property type="match status" value="1"/>
</dbReference>
<dbReference type="Pfam" id="PF08921">
    <property type="entry name" value="DUF1904"/>
    <property type="match status" value="1"/>
</dbReference>
<evidence type="ECO:0000313" key="2">
    <source>
        <dbReference type="Proteomes" id="UP000596252"/>
    </source>
</evidence>
<dbReference type="InterPro" id="IPR015017">
    <property type="entry name" value="DUF1904"/>
</dbReference>
<dbReference type="RefSeq" id="WP_203326991.1">
    <property type="nucleotide sequence ID" value="NZ_CP069213.1"/>
</dbReference>
<dbReference type="InterPro" id="IPR014347">
    <property type="entry name" value="Tautomerase/MIF_sf"/>
</dbReference>
<organism evidence="1 2">
    <name type="scientific">Shewanella litorisediminis</name>
    <dbReference type="NCBI Taxonomy" id="1173586"/>
    <lineage>
        <taxon>Bacteria</taxon>
        <taxon>Pseudomonadati</taxon>
        <taxon>Pseudomonadota</taxon>
        <taxon>Gammaproteobacteria</taxon>
        <taxon>Alteromonadales</taxon>
        <taxon>Shewanellaceae</taxon>
        <taxon>Shewanella</taxon>
    </lineage>
</organism>
<reference evidence="1 2" key="1">
    <citation type="journal article" date="2012" name="Antonie Van Leeuwenhoek">
        <title>Shewanella litorisediminis sp. nov., a gammaproteobacterium isolated from a tidal flat sediment.</title>
        <authorList>
            <person name="Lee M.H."/>
            <person name="Yoon J.H."/>
        </authorList>
    </citation>
    <scope>NUCLEOTIDE SEQUENCE [LARGE SCALE GENOMIC DNA]</scope>
    <source>
        <strain evidence="1 2">SMK1-12</strain>
    </source>
</reference>
<accession>A0ABX7G888</accession>